<organism evidence="1 2">
    <name type="scientific">Alteribacillus persepolensis</name>
    <dbReference type="NCBI Taxonomy" id="568899"/>
    <lineage>
        <taxon>Bacteria</taxon>
        <taxon>Bacillati</taxon>
        <taxon>Bacillota</taxon>
        <taxon>Bacilli</taxon>
        <taxon>Bacillales</taxon>
        <taxon>Bacillaceae</taxon>
        <taxon>Alteribacillus</taxon>
    </lineage>
</organism>
<dbReference type="EMBL" id="FNDK01000006">
    <property type="protein sequence ID" value="SDH47953.1"/>
    <property type="molecule type" value="Genomic_DNA"/>
</dbReference>
<dbReference type="OrthoDB" id="1650227at2"/>
<evidence type="ECO:0000313" key="2">
    <source>
        <dbReference type="Proteomes" id="UP000199163"/>
    </source>
</evidence>
<dbReference type="RefSeq" id="WP_139184717.1">
    <property type="nucleotide sequence ID" value="NZ_FNDK01000006.1"/>
</dbReference>
<dbReference type="AlphaFoldDB" id="A0A1G8CRL7"/>
<protein>
    <submittedName>
        <fullName evidence="1">YqzL-like protein</fullName>
    </submittedName>
</protein>
<accession>A0A1G8CRL7</accession>
<gene>
    <name evidence="1" type="ORF">SAMN05192534_10652</name>
</gene>
<dbReference type="Proteomes" id="UP000199163">
    <property type="component" value="Unassembled WGS sequence"/>
</dbReference>
<evidence type="ECO:0000313" key="1">
    <source>
        <dbReference type="EMBL" id="SDH47953.1"/>
    </source>
</evidence>
<name>A0A1G8CRL7_9BACI</name>
<dbReference type="Pfam" id="PF14006">
    <property type="entry name" value="YqzL"/>
    <property type="match status" value="1"/>
</dbReference>
<dbReference type="InterPro" id="IPR025617">
    <property type="entry name" value="YqzL"/>
</dbReference>
<proteinExistence type="predicted"/>
<reference evidence="1 2" key="1">
    <citation type="submission" date="2016-10" db="EMBL/GenBank/DDBJ databases">
        <authorList>
            <person name="de Groot N.N."/>
        </authorList>
    </citation>
    <scope>NUCLEOTIDE SEQUENCE [LARGE SCALE GENOMIC DNA]</scope>
    <source>
        <strain evidence="1 2">DSM 21632</strain>
    </source>
</reference>
<sequence length="46" mass="5756">MFEDRNFSWNYFFMTGNIHAYLLTKAQEQAEHMDEEEMRLHQEEEE</sequence>
<keyword evidence="2" id="KW-1185">Reference proteome</keyword>
<dbReference type="STRING" id="568899.SAMN05192534_10652"/>